<organism evidence="2 3">
    <name type="scientific">Fusarium oxysporum f. sp. cubense</name>
    <dbReference type="NCBI Taxonomy" id="61366"/>
    <lineage>
        <taxon>Eukaryota</taxon>
        <taxon>Fungi</taxon>
        <taxon>Dikarya</taxon>
        <taxon>Ascomycota</taxon>
        <taxon>Pezizomycotina</taxon>
        <taxon>Sordariomycetes</taxon>
        <taxon>Hypocreomycetidae</taxon>
        <taxon>Hypocreales</taxon>
        <taxon>Nectriaceae</taxon>
        <taxon>Fusarium</taxon>
        <taxon>Fusarium oxysporum species complex</taxon>
    </lineage>
</organism>
<protein>
    <recommendedName>
        <fullName evidence="1">CHAT domain-containing protein</fullName>
    </recommendedName>
</protein>
<dbReference type="Pfam" id="PF12770">
    <property type="entry name" value="CHAT"/>
    <property type="match status" value="1"/>
</dbReference>
<accession>A0A5C6SRP7</accession>
<feature type="domain" description="CHAT" evidence="1">
    <location>
        <begin position="25"/>
        <end position="84"/>
    </location>
</feature>
<feature type="non-terminal residue" evidence="2">
    <location>
        <position position="1"/>
    </location>
</feature>
<sequence length="198" mass="22870">QDRPSYSHRRGTRKDLNVRIVGNVLRALRHYQLAGFQHVIGTLWDVNDRICVDIAKVVYEGIKDGQMTDQSVAWGLHEASRRLRDKWLEKMDQEGHNRGVSDDILNNLVIRAPVVHGVRWERRRVRSRAMAKGMSISLGTRWRRVATKASRSIRVSKNHISGVETRGQRWSREASLAILLRHKVEPSPVWVPFIHHGI</sequence>
<dbReference type="InterPro" id="IPR024983">
    <property type="entry name" value="CHAT_dom"/>
</dbReference>
<comment type="caution">
    <text evidence="2">The sequence shown here is derived from an EMBL/GenBank/DDBJ whole genome shotgun (WGS) entry which is preliminary data.</text>
</comment>
<gene>
    <name evidence="2" type="ORF">FocTR4_00008145</name>
</gene>
<evidence type="ECO:0000259" key="1">
    <source>
        <dbReference type="Pfam" id="PF12770"/>
    </source>
</evidence>
<proteinExistence type="predicted"/>
<dbReference type="AlphaFoldDB" id="A0A5C6SRP7"/>
<name>A0A5C6SRP7_FUSOC</name>
<evidence type="ECO:0000313" key="3">
    <source>
        <dbReference type="Proteomes" id="UP000321331"/>
    </source>
</evidence>
<evidence type="ECO:0000313" key="2">
    <source>
        <dbReference type="EMBL" id="TXC01355.1"/>
    </source>
</evidence>
<dbReference type="Proteomes" id="UP000321331">
    <property type="component" value="Unassembled WGS sequence"/>
</dbReference>
<dbReference type="EMBL" id="VMNF01000009">
    <property type="protein sequence ID" value="TXC01355.1"/>
    <property type="molecule type" value="Genomic_DNA"/>
</dbReference>
<reference evidence="2 3" key="1">
    <citation type="submission" date="2019-07" db="EMBL/GenBank/DDBJ databases">
        <title>The First High-Quality Draft Genome Sequence of the Causal Agent of the Current Panama Disease Epidemic.</title>
        <authorList>
            <person name="Warmington R.J."/>
            <person name="Kay W."/>
            <person name="Jeffries A."/>
            <person name="Bebber D."/>
            <person name="Moore K."/>
            <person name="Studholme D.J."/>
        </authorList>
    </citation>
    <scope>NUCLEOTIDE SEQUENCE [LARGE SCALE GENOMIC DNA]</scope>
    <source>
        <strain evidence="2 3">TR4</strain>
    </source>
</reference>